<organism evidence="3 4">
    <name type="scientific">Obba rivulosa</name>
    <dbReference type="NCBI Taxonomy" id="1052685"/>
    <lineage>
        <taxon>Eukaryota</taxon>
        <taxon>Fungi</taxon>
        <taxon>Dikarya</taxon>
        <taxon>Basidiomycota</taxon>
        <taxon>Agaricomycotina</taxon>
        <taxon>Agaricomycetes</taxon>
        <taxon>Polyporales</taxon>
        <taxon>Gelatoporiaceae</taxon>
        <taxon>Obba</taxon>
    </lineage>
</organism>
<evidence type="ECO:0000256" key="1">
    <source>
        <dbReference type="SAM" id="Coils"/>
    </source>
</evidence>
<evidence type="ECO:0000313" key="4">
    <source>
        <dbReference type="Proteomes" id="UP000250043"/>
    </source>
</evidence>
<dbReference type="Proteomes" id="UP000250043">
    <property type="component" value="Unassembled WGS sequence"/>
</dbReference>
<dbReference type="AlphaFoldDB" id="A0A8E2DUJ3"/>
<proteinExistence type="predicted"/>
<protein>
    <submittedName>
        <fullName evidence="3">Uncharacterized protein</fullName>
    </submittedName>
</protein>
<name>A0A8E2DUJ3_9APHY</name>
<sequence length="462" mass="51984">MARAKVRKPTNQQRALAAICRQGSGSFTKSTLWEQVQRDATEHDERLGPRAHLYIENVFAELKMDDHLINTDTGHLRVNPSVRPVYRRAQEFAEKFVSTEEKYRALCKKLAAEFQPDRKKTKAMLFQKVQDLMGELEVLKKQLAALPVIEADQDACPSNELPGDAEADYSMTVCDASVAESNPFASPARLPKSSFNPELAYLTPNSEARRPRPLPDLPEPECSPSPTPCPGLLLAEEDAAMDLGEGPSQYMDGSRASTPDARTCRAIAINDTKGAYANKTKPARVTLNNKLNVLLQKLHNCEQELRRVTNEHEGEKRQCARFREQYETMAREHGQEVEASKLLHERVQKQDEEIVQKDARIVDLEAELSAVQRELETALNEVHTIDSERRGLEQALLSEKDSTQLLKEQLEENEVRRVLCVGQVQELTSKLEEKTRIVNELLTYSDAVSAMNASLQRARGAN</sequence>
<reference evidence="3 4" key="1">
    <citation type="submission" date="2016-07" db="EMBL/GenBank/DDBJ databases">
        <title>Draft genome of the white-rot fungus Obba rivulosa 3A-2.</title>
        <authorList>
            <consortium name="DOE Joint Genome Institute"/>
            <person name="Miettinen O."/>
            <person name="Riley R."/>
            <person name="Acob R."/>
            <person name="Barry K."/>
            <person name="Cullen D."/>
            <person name="De Vries R."/>
            <person name="Hainaut M."/>
            <person name="Hatakka A."/>
            <person name="Henrissat B."/>
            <person name="Hilden K."/>
            <person name="Kuo R."/>
            <person name="Labutti K."/>
            <person name="Lipzen A."/>
            <person name="Makela M.R."/>
            <person name="Sandor L."/>
            <person name="Spatafora J.W."/>
            <person name="Grigoriev I.V."/>
            <person name="Hibbett D.S."/>
        </authorList>
    </citation>
    <scope>NUCLEOTIDE SEQUENCE [LARGE SCALE GENOMIC DNA]</scope>
    <source>
        <strain evidence="3 4">3A-2</strain>
    </source>
</reference>
<keyword evidence="4" id="KW-1185">Reference proteome</keyword>
<evidence type="ECO:0000256" key="2">
    <source>
        <dbReference type="SAM" id="MobiDB-lite"/>
    </source>
</evidence>
<evidence type="ECO:0000313" key="3">
    <source>
        <dbReference type="EMBL" id="OCH96229.1"/>
    </source>
</evidence>
<accession>A0A8E2DUJ3</accession>
<feature type="compositionally biased region" description="Pro residues" evidence="2">
    <location>
        <begin position="214"/>
        <end position="226"/>
    </location>
</feature>
<feature type="region of interest" description="Disordered" evidence="2">
    <location>
        <begin position="195"/>
        <end position="226"/>
    </location>
</feature>
<gene>
    <name evidence="3" type="ORF">OBBRIDRAFT_883167</name>
</gene>
<dbReference type="EMBL" id="KV722331">
    <property type="protein sequence ID" value="OCH96229.1"/>
    <property type="molecule type" value="Genomic_DNA"/>
</dbReference>
<keyword evidence="1" id="KW-0175">Coiled coil</keyword>
<feature type="coiled-coil region" evidence="1">
    <location>
        <begin position="284"/>
        <end position="413"/>
    </location>
</feature>